<dbReference type="PROSITE" id="PS51257">
    <property type="entry name" value="PROKAR_LIPOPROTEIN"/>
    <property type="match status" value="1"/>
</dbReference>
<dbReference type="InterPro" id="IPR027939">
    <property type="entry name" value="NMT1/THI5"/>
</dbReference>
<gene>
    <name evidence="3" type="ORF">C1I60_18680</name>
</gene>
<feature type="signal peptide" evidence="1">
    <location>
        <begin position="1"/>
        <end position="25"/>
    </location>
</feature>
<dbReference type="EMBL" id="PNXQ01000016">
    <property type="protein sequence ID" value="TKH41414.1"/>
    <property type="molecule type" value="Genomic_DNA"/>
</dbReference>
<dbReference type="PANTHER" id="PTHR31528:SF3">
    <property type="entry name" value="THIAMINE BIOSYNTHESIS PROTEIN HI_0357-RELATED"/>
    <property type="match status" value="1"/>
</dbReference>
<protein>
    <submittedName>
        <fullName evidence="3">Myristoyl transferase</fullName>
    </submittedName>
</protein>
<keyword evidence="1" id="KW-0732">Signal</keyword>
<evidence type="ECO:0000259" key="2">
    <source>
        <dbReference type="Pfam" id="PF09084"/>
    </source>
</evidence>
<evidence type="ECO:0000256" key="1">
    <source>
        <dbReference type="SAM" id="SignalP"/>
    </source>
</evidence>
<keyword evidence="3" id="KW-0808">Transferase</keyword>
<dbReference type="SUPFAM" id="SSF53850">
    <property type="entry name" value="Periplasmic binding protein-like II"/>
    <property type="match status" value="1"/>
</dbReference>
<dbReference type="Proteomes" id="UP000308114">
    <property type="component" value="Unassembled WGS sequence"/>
</dbReference>
<reference evidence="3 4" key="1">
    <citation type="submission" date="2018-01" db="EMBL/GenBank/DDBJ databases">
        <title>Bacillales members from the olive rhizosphere are effective biological control agents against Verticillium dahliae.</title>
        <authorList>
            <person name="Gomez-Lama C."/>
            <person name="Legarda G."/>
            <person name="Ruano-Rosa D."/>
            <person name="Pizarro-Tobias P."/>
            <person name="Valverde-Corredor A."/>
            <person name="Niqui J.L."/>
            <person name="Trivino J.C."/>
            <person name="Roca A."/>
            <person name="Mercado-Blanco J."/>
        </authorList>
    </citation>
    <scope>NUCLEOTIDE SEQUENCE [LARGE SCALE GENOMIC DNA]</scope>
    <source>
        <strain evidence="3 4">PIC167</strain>
    </source>
</reference>
<evidence type="ECO:0000313" key="4">
    <source>
        <dbReference type="Proteomes" id="UP000308114"/>
    </source>
</evidence>
<comment type="caution">
    <text evidence="3">The sequence shown here is derived from an EMBL/GenBank/DDBJ whole genome shotgun (WGS) entry which is preliminary data.</text>
</comment>
<dbReference type="PANTHER" id="PTHR31528">
    <property type="entry name" value="4-AMINO-5-HYDROXYMETHYL-2-METHYLPYRIMIDINE PHOSPHATE SYNTHASE THI11-RELATED"/>
    <property type="match status" value="1"/>
</dbReference>
<sequence length="343" mass="37808">MNKYRQKGFAVLLVAMFSLSTLLVACGNQQTAQNAAAETSGPTGNSGELTAVTQVTNWFAQAEHGGLYAAKEQGYYKEAGLDMTIQAGGPQVSPTQIVASGKAQFGLTTADQLLVAREEGIPLVAIATIFQKSPQGLMVHANQNISSLADLNNRTVYVGAGSVFWDYVKNKYQLNHVKEMAYTGSLAPFIPDETSAIQGYVTSEPYEMKQQNVDVKFLLLADAGYNPYSNVLFTTEQYIQDHPDLVRAYVEASMKGWDYYKTNYDSVNDVILKENPDFTKEKLNYAAKALIPFVYEGNAAEHGVGYMKEERWAELGQQLMKIGALKKEPDVSKVFTDKFLPHS</sequence>
<name>A0A4U2PW24_9BACL</name>
<dbReference type="RefSeq" id="WP_137063093.1">
    <property type="nucleotide sequence ID" value="NZ_PNXQ01000016.1"/>
</dbReference>
<feature type="chain" id="PRO_5039217141" evidence="1">
    <location>
        <begin position="26"/>
        <end position="343"/>
    </location>
</feature>
<evidence type="ECO:0000313" key="3">
    <source>
        <dbReference type="EMBL" id="TKH41414.1"/>
    </source>
</evidence>
<proteinExistence type="predicted"/>
<dbReference type="GO" id="GO:0016740">
    <property type="term" value="F:transferase activity"/>
    <property type="evidence" value="ECO:0007669"/>
    <property type="project" value="UniProtKB-KW"/>
</dbReference>
<feature type="domain" description="SsuA/THI5-like" evidence="2">
    <location>
        <begin position="62"/>
        <end position="261"/>
    </location>
</feature>
<dbReference type="Gene3D" id="3.40.190.10">
    <property type="entry name" value="Periplasmic binding protein-like II"/>
    <property type="match status" value="2"/>
</dbReference>
<dbReference type="Pfam" id="PF09084">
    <property type="entry name" value="NMT1"/>
    <property type="match status" value="1"/>
</dbReference>
<dbReference type="AlphaFoldDB" id="A0A4U2PW24"/>
<accession>A0A4U2PW24</accession>
<dbReference type="InterPro" id="IPR015168">
    <property type="entry name" value="SsuA/THI5"/>
</dbReference>
<organism evidence="3 4">
    <name type="scientific">Paenibacillus terrae</name>
    <dbReference type="NCBI Taxonomy" id="159743"/>
    <lineage>
        <taxon>Bacteria</taxon>
        <taxon>Bacillati</taxon>
        <taxon>Bacillota</taxon>
        <taxon>Bacilli</taxon>
        <taxon>Bacillales</taxon>
        <taxon>Paenibacillaceae</taxon>
        <taxon>Paenibacillus</taxon>
    </lineage>
</organism>
<dbReference type="GO" id="GO:0009228">
    <property type="term" value="P:thiamine biosynthetic process"/>
    <property type="evidence" value="ECO:0007669"/>
    <property type="project" value="InterPro"/>
</dbReference>